<evidence type="ECO:0000313" key="5">
    <source>
        <dbReference type="EMBL" id="CAC5401515.1"/>
    </source>
</evidence>
<reference evidence="5 6" key="1">
    <citation type="submission" date="2020-06" db="EMBL/GenBank/DDBJ databases">
        <authorList>
            <person name="Li R."/>
            <person name="Bekaert M."/>
        </authorList>
    </citation>
    <scope>NUCLEOTIDE SEQUENCE [LARGE SCALE GENOMIC DNA]</scope>
    <source>
        <strain evidence="6">wild</strain>
    </source>
</reference>
<keyword evidence="6" id="KW-1185">Reference proteome</keyword>
<dbReference type="InterPro" id="IPR001965">
    <property type="entry name" value="Znf_PHD"/>
</dbReference>
<evidence type="ECO:0000256" key="2">
    <source>
        <dbReference type="ARBA" id="ARBA00022771"/>
    </source>
</evidence>
<keyword evidence="3" id="KW-0862">Zinc</keyword>
<proteinExistence type="predicted"/>
<dbReference type="GO" id="GO:0008270">
    <property type="term" value="F:zinc ion binding"/>
    <property type="evidence" value="ECO:0007669"/>
    <property type="project" value="UniProtKB-KW"/>
</dbReference>
<gene>
    <name evidence="5" type="ORF">MCOR_35592</name>
</gene>
<dbReference type="InterPro" id="IPR011011">
    <property type="entry name" value="Znf_FYVE_PHD"/>
</dbReference>
<feature type="domain" description="Zinc finger PHD-type" evidence="4">
    <location>
        <begin position="23"/>
        <end position="74"/>
    </location>
</feature>
<dbReference type="SMART" id="SM00249">
    <property type="entry name" value="PHD"/>
    <property type="match status" value="1"/>
</dbReference>
<dbReference type="Gene3D" id="3.30.40.10">
    <property type="entry name" value="Zinc/RING finger domain, C3HC4 (zinc finger)"/>
    <property type="match status" value="1"/>
</dbReference>
<keyword evidence="2" id="KW-0863">Zinc-finger</keyword>
<name>A0A6J8D0A1_MYTCO</name>
<dbReference type="OrthoDB" id="1903104at2759"/>
<evidence type="ECO:0000259" key="4">
    <source>
        <dbReference type="SMART" id="SM00249"/>
    </source>
</evidence>
<organism evidence="5 6">
    <name type="scientific">Mytilus coruscus</name>
    <name type="common">Sea mussel</name>
    <dbReference type="NCBI Taxonomy" id="42192"/>
    <lineage>
        <taxon>Eukaryota</taxon>
        <taxon>Metazoa</taxon>
        <taxon>Spiralia</taxon>
        <taxon>Lophotrochozoa</taxon>
        <taxon>Mollusca</taxon>
        <taxon>Bivalvia</taxon>
        <taxon>Autobranchia</taxon>
        <taxon>Pteriomorphia</taxon>
        <taxon>Mytilida</taxon>
        <taxon>Mytiloidea</taxon>
        <taxon>Mytilidae</taxon>
        <taxon>Mytilinae</taxon>
        <taxon>Mytilus</taxon>
    </lineage>
</organism>
<accession>A0A6J8D0A1</accession>
<dbReference type="InterPro" id="IPR019786">
    <property type="entry name" value="Zinc_finger_PHD-type_CS"/>
</dbReference>
<evidence type="ECO:0000256" key="1">
    <source>
        <dbReference type="ARBA" id="ARBA00022723"/>
    </source>
</evidence>
<dbReference type="SUPFAM" id="SSF57903">
    <property type="entry name" value="FYVE/PHD zinc finger"/>
    <property type="match status" value="1"/>
</dbReference>
<keyword evidence="1" id="KW-0479">Metal-binding</keyword>
<sequence>MPATKKRKVKPTAKAKANMIFWPCGICRKNCKIASICCDNCDTWYHLQCEELELANFEMFLTDKNVNYSCKGCFSHDQSHEYTYTSALLRLTEAGEKGFNYRRFCSKREKGMLPTITEAEYSEEKLAVHLDHATSKLLLERYSMNENGERFLKQVPNGILKTDNITIVIR</sequence>
<dbReference type="AlphaFoldDB" id="A0A6J8D0A1"/>
<dbReference type="Proteomes" id="UP000507470">
    <property type="component" value="Unassembled WGS sequence"/>
</dbReference>
<dbReference type="PROSITE" id="PS01359">
    <property type="entry name" value="ZF_PHD_1"/>
    <property type="match status" value="1"/>
</dbReference>
<evidence type="ECO:0000313" key="6">
    <source>
        <dbReference type="Proteomes" id="UP000507470"/>
    </source>
</evidence>
<evidence type="ECO:0000256" key="3">
    <source>
        <dbReference type="ARBA" id="ARBA00022833"/>
    </source>
</evidence>
<dbReference type="InterPro" id="IPR013083">
    <property type="entry name" value="Znf_RING/FYVE/PHD"/>
</dbReference>
<protein>
    <recommendedName>
        <fullName evidence="4">Zinc finger PHD-type domain-containing protein</fullName>
    </recommendedName>
</protein>
<dbReference type="EMBL" id="CACVKT020006437">
    <property type="protein sequence ID" value="CAC5401515.1"/>
    <property type="molecule type" value="Genomic_DNA"/>
</dbReference>